<sequence length="71" mass="7841">MAVVYAAQIQTAIKQAIYRSDNAVTRGELIEGVTLELGIEDERVIEQLDKLDRRGEVYHVGDGGDAEVRVP</sequence>
<evidence type="ECO:0000313" key="2">
    <source>
        <dbReference type="Proteomes" id="UP001567572"/>
    </source>
</evidence>
<keyword evidence="2" id="KW-1185">Reference proteome</keyword>
<proteinExistence type="predicted"/>
<gene>
    <name evidence="1" type="ORF">ABNG04_05180</name>
</gene>
<accession>A0ABD5LZ31</accession>
<evidence type="ECO:0000313" key="1">
    <source>
        <dbReference type="EMBL" id="MEZ3163271.1"/>
    </source>
</evidence>
<name>A0ABD5LZ31_9EURY</name>
<dbReference type="RefSeq" id="WP_371160618.1">
    <property type="nucleotide sequence ID" value="NZ_JBEDNX010000001.1"/>
</dbReference>
<dbReference type="EMBL" id="JBEDNY010000001">
    <property type="protein sequence ID" value="MEZ3163271.1"/>
    <property type="molecule type" value="Genomic_DNA"/>
</dbReference>
<reference evidence="1 2" key="1">
    <citation type="submission" date="2024-06" db="EMBL/GenBank/DDBJ databases">
        <title>Halorubrum miltondacostae sp. nov., a potential PHA producer isolated from an inland solar saltern in Rio Maior, Portugal.</title>
        <authorList>
            <person name="Albuquerque L."/>
            <person name="Viver T."/>
            <person name="Barroso C."/>
            <person name="Claudino R."/>
            <person name="Galvan M."/>
            <person name="Simoes G."/>
            <person name="Lobo Da Cunha A."/>
            <person name="Egas C."/>
        </authorList>
    </citation>
    <scope>NUCLEOTIDE SEQUENCE [LARGE SCALE GENOMIC DNA]</scope>
    <source>
        <strain evidence="1 2">RMP-11</strain>
    </source>
</reference>
<dbReference type="AlphaFoldDB" id="A0ABD5LZ31"/>
<protein>
    <recommendedName>
        <fullName evidence="3">MarR family transcriptional regulator</fullName>
    </recommendedName>
</protein>
<evidence type="ECO:0008006" key="3">
    <source>
        <dbReference type="Google" id="ProtNLM"/>
    </source>
</evidence>
<comment type="caution">
    <text evidence="1">The sequence shown here is derived from an EMBL/GenBank/DDBJ whole genome shotgun (WGS) entry which is preliminary data.</text>
</comment>
<organism evidence="1 2">
    <name type="scientific">Halorubrum miltondacostae</name>
    <dbReference type="NCBI Taxonomy" id="3076378"/>
    <lineage>
        <taxon>Archaea</taxon>
        <taxon>Methanobacteriati</taxon>
        <taxon>Methanobacteriota</taxon>
        <taxon>Stenosarchaea group</taxon>
        <taxon>Halobacteria</taxon>
        <taxon>Halobacteriales</taxon>
        <taxon>Haloferacaceae</taxon>
        <taxon>Halorubrum</taxon>
    </lineage>
</organism>
<dbReference type="Proteomes" id="UP001567572">
    <property type="component" value="Unassembled WGS sequence"/>
</dbReference>